<organism evidence="3 4">
    <name type="scientific">Trifolium medium</name>
    <dbReference type="NCBI Taxonomy" id="97028"/>
    <lineage>
        <taxon>Eukaryota</taxon>
        <taxon>Viridiplantae</taxon>
        <taxon>Streptophyta</taxon>
        <taxon>Embryophyta</taxon>
        <taxon>Tracheophyta</taxon>
        <taxon>Spermatophyta</taxon>
        <taxon>Magnoliopsida</taxon>
        <taxon>eudicotyledons</taxon>
        <taxon>Gunneridae</taxon>
        <taxon>Pentapetalae</taxon>
        <taxon>rosids</taxon>
        <taxon>fabids</taxon>
        <taxon>Fabales</taxon>
        <taxon>Fabaceae</taxon>
        <taxon>Papilionoideae</taxon>
        <taxon>50 kb inversion clade</taxon>
        <taxon>NPAAA clade</taxon>
        <taxon>Hologalegina</taxon>
        <taxon>IRL clade</taxon>
        <taxon>Trifolieae</taxon>
        <taxon>Trifolium</taxon>
    </lineage>
</organism>
<evidence type="ECO:0000259" key="2">
    <source>
        <dbReference type="Pfam" id="PF20167"/>
    </source>
</evidence>
<evidence type="ECO:0000313" key="3">
    <source>
        <dbReference type="EMBL" id="MCH81297.1"/>
    </source>
</evidence>
<dbReference type="InterPro" id="IPR046796">
    <property type="entry name" value="Transposase_32_dom"/>
</dbReference>
<name>A0A392M1T8_9FABA</name>
<dbReference type="AlphaFoldDB" id="A0A392M1T8"/>
<proteinExistence type="predicted"/>
<keyword evidence="4" id="KW-1185">Reference proteome</keyword>
<dbReference type="Pfam" id="PF20167">
    <property type="entry name" value="Transposase_32"/>
    <property type="match status" value="1"/>
</dbReference>
<evidence type="ECO:0000313" key="4">
    <source>
        <dbReference type="Proteomes" id="UP000265520"/>
    </source>
</evidence>
<sequence length="416" mass="46850">MSSMLTRLTGKGKKKDNTPPQEPPKKKRLTRIGSSKSGVGNSSQVQQQGPLPVLAVNAQTSVPPHLQPFSHKFLREESQARKWMNFNKLMLRDEKNPGKALWVREFLANAYDPTDHAPTFKSYVRGVEIDYSADAINTLLGCKSREKCTFLDEKRRVDASLEPERTRIKDFVCRPGARWLPYSASSVPTRIRLGAFKPHARAWGEFWIKNVIMVGNSSEIQIVNVAAVKLIVEGKFIDLGIWLANDLYEMANNKNPTFTLGHCNLISALCRANKVPSGGYEDGDMHPIRALSLNYYNKKYESGVVVYPKGPSEEANAVVREEEEINMFEAGVHPNQHQVLENHPAPEAPQFTHSVNELAALLHSMELSQYSGLPNMYYDTQSAMYTEAIAYRETFPPPTFGTLYPTDPEWDAHQAR</sequence>
<accession>A0A392M1T8</accession>
<dbReference type="EMBL" id="LXQA010002123">
    <property type="protein sequence ID" value="MCH81297.1"/>
    <property type="molecule type" value="Genomic_DNA"/>
</dbReference>
<feature type="domain" description="Putative plant transposon protein" evidence="2">
    <location>
        <begin position="81"/>
        <end position="276"/>
    </location>
</feature>
<feature type="region of interest" description="Disordered" evidence="1">
    <location>
        <begin position="1"/>
        <end position="47"/>
    </location>
</feature>
<reference evidence="3 4" key="1">
    <citation type="journal article" date="2018" name="Front. Plant Sci.">
        <title>Red Clover (Trifolium pratense) and Zigzag Clover (T. medium) - A Picture of Genomic Similarities and Differences.</title>
        <authorList>
            <person name="Dluhosova J."/>
            <person name="Istvanek J."/>
            <person name="Nedelnik J."/>
            <person name="Repkova J."/>
        </authorList>
    </citation>
    <scope>NUCLEOTIDE SEQUENCE [LARGE SCALE GENOMIC DNA]</scope>
    <source>
        <strain evidence="4">cv. 10/8</strain>
        <tissue evidence="3">Leaf</tissue>
    </source>
</reference>
<gene>
    <name evidence="3" type="ORF">A2U01_0002082</name>
</gene>
<protein>
    <recommendedName>
        <fullName evidence="2">Putative plant transposon protein domain-containing protein</fullName>
    </recommendedName>
</protein>
<comment type="caution">
    <text evidence="3">The sequence shown here is derived from an EMBL/GenBank/DDBJ whole genome shotgun (WGS) entry which is preliminary data.</text>
</comment>
<dbReference type="Proteomes" id="UP000265520">
    <property type="component" value="Unassembled WGS sequence"/>
</dbReference>
<evidence type="ECO:0000256" key="1">
    <source>
        <dbReference type="SAM" id="MobiDB-lite"/>
    </source>
</evidence>
<feature type="compositionally biased region" description="Low complexity" evidence="1">
    <location>
        <begin position="33"/>
        <end position="47"/>
    </location>
</feature>